<feature type="transmembrane region" description="Helical" evidence="2">
    <location>
        <begin position="67"/>
        <end position="98"/>
    </location>
</feature>
<organism evidence="3 4">
    <name type="scientific">Halobacillus aidingensis</name>
    <dbReference type="NCBI Taxonomy" id="240303"/>
    <lineage>
        <taxon>Bacteria</taxon>
        <taxon>Bacillati</taxon>
        <taxon>Bacillota</taxon>
        <taxon>Bacilli</taxon>
        <taxon>Bacillales</taxon>
        <taxon>Bacillaceae</taxon>
        <taxon>Halobacillus</taxon>
    </lineage>
</organism>
<dbReference type="OrthoDB" id="2352496at2"/>
<dbReference type="STRING" id="240303.SAMN05421677_12084"/>
<evidence type="ECO:0000313" key="4">
    <source>
        <dbReference type="Proteomes" id="UP000198860"/>
    </source>
</evidence>
<evidence type="ECO:0000256" key="1">
    <source>
        <dbReference type="SAM" id="Coils"/>
    </source>
</evidence>
<feature type="coiled-coil region" evidence="1">
    <location>
        <begin position="239"/>
        <end position="266"/>
    </location>
</feature>
<dbReference type="Proteomes" id="UP000198860">
    <property type="component" value="Unassembled WGS sequence"/>
</dbReference>
<protein>
    <recommendedName>
        <fullName evidence="5">DUF4129 domain-containing protein</fullName>
    </recommendedName>
</protein>
<feature type="transmembrane region" description="Helical" evidence="2">
    <location>
        <begin position="194"/>
        <end position="215"/>
    </location>
</feature>
<keyword evidence="2" id="KW-0472">Membrane</keyword>
<gene>
    <name evidence="3" type="ORF">SAMN05421677_12084</name>
</gene>
<dbReference type="EMBL" id="FNIZ01000020">
    <property type="protein sequence ID" value="SDP51175.1"/>
    <property type="molecule type" value="Genomic_DNA"/>
</dbReference>
<feature type="transmembrane region" description="Helical" evidence="2">
    <location>
        <begin position="110"/>
        <end position="127"/>
    </location>
</feature>
<keyword evidence="2" id="KW-1133">Transmembrane helix</keyword>
<dbReference type="RefSeq" id="WP_089654186.1">
    <property type="nucleotide sequence ID" value="NZ_FNIZ01000020.1"/>
</dbReference>
<proteinExistence type="predicted"/>
<accession>A0A1H0TBE8</accession>
<dbReference type="AlphaFoldDB" id="A0A1H0TBE8"/>
<reference evidence="4" key="1">
    <citation type="submission" date="2016-10" db="EMBL/GenBank/DDBJ databases">
        <authorList>
            <person name="Varghese N."/>
            <person name="Submissions S."/>
        </authorList>
    </citation>
    <scope>NUCLEOTIDE SEQUENCE [LARGE SCALE GENOMIC DNA]</scope>
    <source>
        <strain evidence="4">CGMCC 1.3703</strain>
    </source>
</reference>
<sequence>MVEGKRNITFVYQILGEAMLFFVLLFPLTQWMSLSLSYVLFSTYVVVSIVLFFLIRRWSSGFFPYLFSLAIIIMIAYFVGAGLLLGFIVGSFLVWRYYRHERDPDLNHEISLILSTSILTFIMIFFFQSWDLVYALISLYVVTWGGYAFSHYYNVDRRERKGGWKSLSVIFLSLITGTSVILLLFPYLRSLIGTLWSGISYAFLVGINGIMTLLAKIGLDVSRIEPMEEDSLPEMKFSSQERQEELQRMNDSNQETTQKVAEAIETGTVVLIVVALLLALITFFFLRKRVNIDMETATDALNYQYYAYGEDEKKRSSSTFSFHRSRTEGWVRKQFRTFEHFAARNGCGRYSNESIEGWFQRIGLTIESTELYQKVRYGSQTLTTEEKEQFELELKKLKQKIIEKNH</sequence>
<feature type="transmembrane region" description="Helical" evidence="2">
    <location>
        <begin position="133"/>
        <end position="155"/>
    </location>
</feature>
<evidence type="ECO:0000313" key="3">
    <source>
        <dbReference type="EMBL" id="SDP51175.1"/>
    </source>
</evidence>
<keyword evidence="4" id="KW-1185">Reference proteome</keyword>
<name>A0A1H0TBE8_HALAD</name>
<keyword evidence="1" id="KW-0175">Coiled coil</keyword>
<feature type="transmembrane region" description="Helical" evidence="2">
    <location>
        <begin position="268"/>
        <end position="286"/>
    </location>
</feature>
<evidence type="ECO:0008006" key="5">
    <source>
        <dbReference type="Google" id="ProtNLM"/>
    </source>
</evidence>
<feature type="transmembrane region" description="Helical" evidence="2">
    <location>
        <begin position="36"/>
        <end position="55"/>
    </location>
</feature>
<feature type="transmembrane region" description="Helical" evidence="2">
    <location>
        <begin position="167"/>
        <end position="188"/>
    </location>
</feature>
<keyword evidence="2" id="KW-0812">Transmembrane</keyword>
<feature type="transmembrane region" description="Helical" evidence="2">
    <location>
        <begin position="12"/>
        <end position="29"/>
    </location>
</feature>
<evidence type="ECO:0000256" key="2">
    <source>
        <dbReference type="SAM" id="Phobius"/>
    </source>
</evidence>